<evidence type="ECO:0000313" key="3">
    <source>
        <dbReference type="Proteomes" id="UP001500822"/>
    </source>
</evidence>
<reference evidence="3" key="1">
    <citation type="journal article" date="2019" name="Int. J. Syst. Evol. Microbiol.">
        <title>The Global Catalogue of Microorganisms (GCM) 10K type strain sequencing project: providing services to taxonomists for standard genome sequencing and annotation.</title>
        <authorList>
            <consortium name="The Broad Institute Genomics Platform"/>
            <consortium name="The Broad Institute Genome Sequencing Center for Infectious Disease"/>
            <person name="Wu L."/>
            <person name="Ma J."/>
        </authorList>
    </citation>
    <scope>NUCLEOTIDE SEQUENCE [LARGE SCALE GENOMIC DNA]</scope>
    <source>
        <strain evidence="3">JCM 18077</strain>
    </source>
</reference>
<feature type="region of interest" description="Disordered" evidence="1">
    <location>
        <begin position="72"/>
        <end position="110"/>
    </location>
</feature>
<dbReference type="EMBL" id="BAABIE010000003">
    <property type="protein sequence ID" value="GAA4743429.1"/>
    <property type="molecule type" value="Genomic_DNA"/>
</dbReference>
<protein>
    <submittedName>
        <fullName evidence="2">Uncharacterized protein</fullName>
    </submittedName>
</protein>
<comment type="caution">
    <text evidence="2">The sequence shown here is derived from an EMBL/GenBank/DDBJ whole genome shotgun (WGS) entry which is preliminary data.</text>
</comment>
<name>A0ABP8Z133_9ACTN</name>
<gene>
    <name evidence="2" type="ORF">GCM10023217_10220</name>
</gene>
<evidence type="ECO:0000256" key="1">
    <source>
        <dbReference type="SAM" id="MobiDB-lite"/>
    </source>
</evidence>
<sequence>MTVPTAAVPGPAAQQTAATAPVLPGTGLRAAAYRGIAVPRAVTGMRGWGIRGWEQLQLAMRGSAVAARSRNSAQVMRAGSDSTWSVRRRPGNRQGLEDAVVSVRENREEA</sequence>
<accession>A0ABP8Z133</accession>
<dbReference type="Proteomes" id="UP001500822">
    <property type="component" value="Unassembled WGS sequence"/>
</dbReference>
<organism evidence="2 3">
    <name type="scientific">Gordonia alkaliphila</name>
    <dbReference type="NCBI Taxonomy" id="1053547"/>
    <lineage>
        <taxon>Bacteria</taxon>
        <taxon>Bacillati</taxon>
        <taxon>Actinomycetota</taxon>
        <taxon>Actinomycetes</taxon>
        <taxon>Mycobacteriales</taxon>
        <taxon>Gordoniaceae</taxon>
        <taxon>Gordonia</taxon>
    </lineage>
</organism>
<feature type="compositionally biased region" description="Polar residues" evidence="1">
    <location>
        <begin position="72"/>
        <end position="85"/>
    </location>
</feature>
<keyword evidence="3" id="KW-1185">Reference proteome</keyword>
<proteinExistence type="predicted"/>
<evidence type="ECO:0000313" key="2">
    <source>
        <dbReference type="EMBL" id="GAA4743429.1"/>
    </source>
</evidence>